<dbReference type="RefSeq" id="WP_100542178.1">
    <property type="nucleotide sequence ID" value="NZ_PHQY01000322.1"/>
</dbReference>
<protein>
    <submittedName>
        <fullName evidence="3">Uncharacterized protein</fullName>
    </submittedName>
</protein>
<feature type="compositionally biased region" description="Basic and acidic residues" evidence="1">
    <location>
        <begin position="168"/>
        <end position="183"/>
    </location>
</feature>
<keyword evidence="2" id="KW-0472">Membrane</keyword>
<organism evidence="3 4">
    <name type="scientific">Lysinibacillus xylanilyticus</name>
    <dbReference type="NCBI Taxonomy" id="582475"/>
    <lineage>
        <taxon>Bacteria</taxon>
        <taxon>Bacillati</taxon>
        <taxon>Bacillota</taxon>
        <taxon>Bacilli</taxon>
        <taxon>Bacillales</taxon>
        <taxon>Bacillaceae</taxon>
        <taxon>Lysinibacillus</taxon>
    </lineage>
</organism>
<accession>A0A2M9QA01</accession>
<evidence type="ECO:0000256" key="1">
    <source>
        <dbReference type="SAM" id="MobiDB-lite"/>
    </source>
</evidence>
<name>A0A2M9QA01_9BACI</name>
<evidence type="ECO:0000313" key="3">
    <source>
        <dbReference type="EMBL" id="PJO44889.1"/>
    </source>
</evidence>
<evidence type="ECO:0000313" key="4">
    <source>
        <dbReference type="Proteomes" id="UP000232101"/>
    </source>
</evidence>
<sequence>MFFIAIINALLSMKASLFVLGFIAILGAVEGVLEEYFKFMDKKIKEEAAAEDEQSNPHQPSTFWSKEIFVRFIFKLSRVFVILIILFITFVSSFHVVLAIYYGGVGSIDWNYVVLMPSFKMYKAFTKVMSDVVNDTDEAANDASKVYSGYNKVFGLYESLKSLQSSTTERETKKTTNTEDKTQ</sequence>
<reference evidence="3 4" key="1">
    <citation type="submission" date="2017-11" db="EMBL/GenBank/DDBJ databases">
        <title>Bacterial isolate from king chilli rhizosphere.</title>
        <authorList>
            <person name="Takhelmayum P."/>
            <person name="Sarangthem I."/>
        </authorList>
    </citation>
    <scope>NUCLEOTIDE SEQUENCE [LARGE SCALE GENOMIC DNA]</scope>
    <source>
        <strain evidence="4">t26</strain>
    </source>
</reference>
<gene>
    <name evidence="3" type="ORF">CWD94_04170</name>
</gene>
<keyword evidence="2" id="KW-0812">Transmembrane</keyword>
<comment type="caution">
    <text evidence="3">The sequence shown here is derived from an EMBL/GenBank/DDBJ whole genome shotgun (WGS) entry which is preliminary data.</text>
</comment>
<keyword evidence="2" id="KW-1133">Transmembrane helix</keyword>
<feature type="region of interest" description="Disordered" evidence="1">
    <location>
        <begin position="164"/>
        <end position="183"/>
    </location>
</feature>
<feature type="transmembrane region" description="Helical" evidence="2">
    <location>
        <begin position="79"/>
        <end position="102"/>
    </location>
</feature>
<dbReference type="EMBL" id="PHQY01000322">
    <property type="protein sequence ID" value="PJO44889.1"/>
    <property type="molecule type" value="Genomic_DNA"/>
</dbReference>
<evidence type="ECO:0000256" key="2">
    <source>
        <dbReference type="SAM" id="Phobius"/>
    </source>
</evidence>
<dbReference type="AlphaFoldDB" id="A0A2M9QA01"/>
<proteinExistence type="predicted"/>
<dbReference type="Proteomes" id="UP000232101">
    <property type="component" value="Unassembled WGS sequence"/>
</dbReference>